<comment type="caution">
    <text evidence="1">The sequence shown here is derived from an EMBL/GenBank/DDBJ whole genome shotgun (WGS) entry which is preliminary data.</text>
</comment>
<dbReference type="Gene3D" id="3.80.10.10">
    <property type="entry name" value="Ribonuclease Inhibitor"/>
    <property type="match status" value="1"/>
</dbReference>
<protein>
    <recommendedName>
        <fullName evidence="3">F-box domain-containing protein</fullName>
    </recommendedName>
</protein>
<evidence type="ECO:0000313" key="2">
    <source>
        <dbReference type="Proteomes" id="UP000663843"/>
    </source>
</evidence>
<dbReference type="EMBL" id="CAJMWT010000930">
    <property type="protein sequence ID" value="CAE6364579.1"/>
    <property type="molecule type" value="Genomic_DNA"/>
</dbReference>
<evidence type="ECO:0008006" key="3">
    <source>
        <dbReference type="Google" id="ProtNLM"/>
    </source>
</evidence>
<accession>A0A8H2WCS0</accession>
<dbReference type="InterPro" id="IPR032675">
    <property type="entry name" value="LRR_dom_sf"/>
</dbReference>
<dbReference type="AlphaFoldDB" id="A0A8H2WCS0"/>
<reference evidence="1" key="1">
    <citation type="submission" date="2021-01" db="EMBL/GenBank/DDBJ databases">
        <authorList>
            <person name="Kaushik A."/>
        </authorList>
    </citation>
    <scope>NUCLEOTIDE SEQUENCE</scope>
    <source>
        <strain evidence="1">AG2-2IIIB</strain>
    </source>
</reference>
<dbReference type="SUPFAM" id="SSF52047">
    <property type="entry name" value="RNI-like"/>
    <property type="match status" value="1"/>
</dbReference>
<evidence type="ECO:0000313" key="1">
    <source>
        <dbReference type="EMBL" id="CAE6364579.1"/>
    </source>
</evidence>
<sequence>MSSSGSTSYASTEALSIPEVATLIIGSGDLSRADLANLQRVCRYMCEIATPLLWKNATAAGLLALIKSAITFCYNGRADNIFLDAEDAGDQNFERFHLYGQYIENLEIYDQESYRCYSLDGWHILEAELRARGRPLIPNLSALRFLNTSSSHGIDESRWIQIFAHPGLKEVSLMPNPPTPAGRIPFPVASLILEALVRYCPDIQILQLAPNDDQHYPATLHRKLFNVPLFRAALECQPPRPWYQAAQVLTRLQHLTISEGWLYPNSFQTLGSFPELESLAIVPGPLEGFDYEPDTNLVLLSGSFSKLINLSILGLEDWTIGTILEIQGLIRQITTMKLEFSFNGPHGDLGDHYCGLEKIFKGLRGASFLQELHISFPFELEEEGRPAEVYSMMEEMGLHPLLTTISLDGIRIDKEQRRTCDAIRGLSPIWPNARTLSMPSQHASLRDLVDFARLPSLRYLTVRLNLKYPYIPANSGFKAAPLKVLMSSGPVRLSTTYKDLCLSAR</sequence>
<organism evidence="1 2">
    <name type="scientific">Rhizoctonia solani</name>
    <dbReference type="NCBI Taxonomy" id="456999"/>
    <lineage>
        <taxon>Eukaryota</taxon>
        <taxon>Fungi</taxon>
        <taxon>Dikarya</taxon>
        <taxon>Basidiomycota</taxon>
        <taxon>Agaricomycotina</taxon>
        <taxon>Agaricomycetes</taxon>
        <taxon>Cantharellales</taxon>
        <taxon>Ceratobasidiaceae</taxon>
        <taxon>Rhizoctonia</taxon>
    </lineage>
</organism>
<dbReference type="Proteomes" id="UP000663843">
    <property type="component" value="Unassembled WGS sequence"/>
</dbReference>
<name>A0A8H2WCS0_9AGAM</name>
<proteinExistence type="predicted"/>
<gene>
    <name evidence="1" type="ORF">RDB_LOCUS14519</name>
</gene>